<evidence type="ECO:0000256" key="1">
    <source>
        <dbReference type="ARBA" id="ARBA00010587"/>
    </source>
</evidence>
<evidence type="ECO:0000256" key="2">
    <source>
        <dbReference type="ARBA" id="ARBA00022621"/>
    </source>
</evidence>
<dbReference type="SUPFAM" id="SSF47188">
    <property type="entry name" value="Hemerythrin-like"/>
    <property type="match status" value="1"/>
</dbReference>
<keyword evidence="4" id="KW-0408">Iron</keyword>
<dbReference type="CDD" id="cd12107">
    <property type="entry name" value="Hemerythrin"/>
    <property type="match status" value="1"/>
</dbReference>
<dbReference type="Gene3D" id="1.20.120.50">
    <property type="entry name" value="Hemerythrin-like"/>
    <property type="match status" value="1"/>
</dbReference>
<dbReference type="GO" id="GO:0005344">
    <property type="term" value="F:oxygen carrier activity"/>
    <property type="evidence" value="ECO:0007669"/>
    <property type="project" value="UniProtKB-KW"/>
</dbReference>
<sequence length="135" mass="16062">MPFVYWTSDLDTGFDDIDAQHKQLVDYINKLYDAREANDKEAVEQEFQHLIDYTVEHFSYEEMMLEEAQYRLVEQHRKVHQNFVNRMSTLQARYQNGDAEALNEVIDLCEGWLFRHIRINDHGYIDSVKASGIRS</sequence>
<keyword evidence="2" id="KW-0813">Transport</keyword>
<reference evidence="7" key="1">
    <citation type="submission" date="2016-05" db="EMBL/GenBank/DDBJ databases">
        <title>Draft genome of Corynebacterium afermentans subsp. afermentans LCDC 88199T.</title>
        <authorList>
            <person name="Bernier A.-M."/>
            <person name="Bernard K."/>
        </authorList>
    </citation>
    <scope>NUCLEOTIDE SEQUENCE [LARGE SCALE GENOMIC DNA]</scope>
    <source>
        <strain evidence="7">NML01-0328</strain>
    </source>
</reference>
<feature type="domain" description="Hemerythrin-like" evidence="5">
    <location>
        <begin position="13"/>
        <end position="124"/>
    </location>
</feature>
<dbReference type="PANTHER" id="PTHR37164:SF1">
    <property type="entry name" value="BACTERIOHEMERYTHRIN"/>
    <property type="match status" value="1"/>
</dbReference>
<dbReference type="InterPro" id="IPR016131">
    <property type="entry name" value="Haemerythrin_Fe_BS"/>
</dbReference>
<comment type="similarity">
    <text evidence="1">Belongs to the hemerythrin family.</text>
</comment>
<organism evidence="6 7">
    <name type="scientific">Eikenella corrodens</name>
    <dbReference type="NCBI Taxonomy" id="539"/>
    <lineage>
        <taxon>Bacteria</taxon>
        <taxon>Pseudomonadati</taxon>
        <taxon>Pseudomonadota</taxon>
        <taxon>Betaproteobacteria</taxon>
        <taxon>Neisseriales</taxon>
        <taxon>Neisseriaceae</taxon>
        <taxon>Eikenella</taxon>
    </lineage>
</organism>
<dbReference type="InterPro" id="IPR050669">
    <property type="entry name" value="Hemerythrin"/>
</dbReference>
<evidence type="ECO:0000313" key="7">
    <source>
        <dbReference type="Proteomes" id="UP000078003"/>
    </source>
</evidence>
<keyword evidence="2" id="KW-0561">Oxygen transport</keyword>
<protein>
    <recommendedName>
        <fullName evidence="5">Hemerythrin-like domain-containing protein</fullName>
    </recommendedName>
</protein>
<dbReference type="EMBL" id="LXSF01000008">
    <property type="protein sequence ID" value="OAM16087.1"/>
    <property type="molecule type" value="Genomic_DNA"/>
</dbReference>
<dbReference type="Proteomes" id="UP000078003">
    <property type="component" value="Unassembled WGS sequence"/>
</dbReference>
<accession>A0A1A9RB89</accession>
<dbReference type="AlphaFoldDB" id="A0A1A9RB89"/>
<dbReference type="GO" id="GO:0046872">
    <property type="term" value="F:metal ion binding"/>
    <property type="evidence" value="ECO:0007669"/>
    <property type="project" value="UniProtKB-KW"/>
</dbReference>
<dbReference type="RefSeq" id="WP_064083960.1">
    <property type="nucleotide sequence ID" value="NZ_LXSF01000008.1"/>
</dbReference>
<gene>
    <name evidence="6" type="ORF">A7P85_07645</name>
</gene>
<dbReference type="InterPro" id="IPR012312">
    <property type="entry name" value="Hemerythrin-like"/>
</dbReference>
<dbReference type="InterPro" id="IPR012827">
    <property type="entry name" value="Hemerythrin_metal-bd"/>
</dbReference>
<dbReference type="NCBIfam" id="NF002007">
    <property type="entry name" value="PRK00808.1"/>
    <property type="match status" value="1"/>
</dbReference>
<evidence type="ECO:0000259" key="5">
    <source>
        <dbReference type="Pfam" id="PF01814"/>
    </source>
</evidence>
<dbReference type="NCBIfam" id="TIGR02481">
    <property type="entry name" value="hemeryth_dom"/>
    <property type="match status" value="1"/>
</dbReference>
<name>A0A1A9RB89_EIKCO</name>
<proteinExistence type="inferred from homology"/>
<dbReference type="Pfam" id="PF01814">
    <property type="entry name" value="Hemerythrin"/>
    <property type="match status" value="1"/>
</dbReference>
<evidence type="ECO:0000313" key="6">
    <source>
        <dbReference type="EMBL" id="OAM16087.1"/>
    </source>
</evidence>
<evidence type="ECO:0000256" key="4">
    <source>
        <dbReference type="ARBA" id="ARBA00023004"/>
    </source>
</evidence>
<dbReference type="PROSITE" id="PS00550">
    <property type="entry name" value="HEMERYTHRINS"/>
    <property type="match status" value="1"/>
</dbReference>
<dbReference type="NCBIfam" id="NF033749">
    <property type="entry name" value="bact_hemeryth"/>
    <property type="match status" value="1"/>
</dbReference>
<evidence type="ECO:0000256" key="3">
    <source>
        <dbReference type="ARBA" id="ARBA00022723"/>
    </source>
</evidence>
<dbReference type="PANTHER" id="PTHR37164">
    <property type="entry name" value="BACTERIOHEMERYTHRIN"/>
    <property type="match status" value="1"/>
</dbReference>
<comment type="caution">
    <text evidence="6">The sequence shown here is derived from an EMBL/GenBank/DDBJ whole genome shotgun (WGS) entry which is preliminary data.</text>
</comment>
<dbReference type="InterPro" id="IPR035938">
    <property type="entry name" value="Hemerythrin-like_sf"/>
</dbReference>
<keyword evidence="3" id="KW-0479">Metal-binding</keyword>